<organism evidence="3">
    <name type="scientific">Mycobacterium xenopi 4042</name>
    <dbReference type="NCBI Taxonomy" id="1299334"/>
    <lineage>
        <taxon>Bacteria</taxon>
        <taxon>Bacillati</taxon>
        <taxon>Actinomycetota</taxon>
        <taxon>Actinomycetes</taxon>
        <taxon>Mycobacteriales</taxon>
        <taxon>Mycobacteriaceae</taxon>
        <taxon>Mycobacterium</taxon>
    </lineage>
</organism>
<gene>
    <name evidence="3" type="ORF">I553_4981</name>
</gene>
<dbReference type="Pfam" id="PF22691">
    <property type="entry name" value="Thiolase_C_1"/>
    <property type="match status" value="1"/>
</dbReference>
<evidence type="ECO:0000256" key="1">
    <source>
        <dbReference type="SAM" id="MobiDB-lite"/>
    </source>
</evidence>
<dbReference type="GO" id="GO:0016746">
    <property type="term" value="F:acyltransferase activity"/>
    <property type="evidence" value="ECO:0007669"/>
    <property type="project" value="UniProtKB-KW"/>
</dbReference>
<keyword evidence="3" id="KW-0808">Transferase</keyword>
<evidence type="ECO:0000259" key="2">
    <source>
        <dbReference type="Pfam" id="PF22691"/>
    </source>
</evidence>
<dbReference type="AlphaFoldDB" id="X8AGN3"/>
<name>X8AGN3_MYCXE</name>
<protein>
    <submittedName>
        <fullName evidence="3">Propanoyl-CoA C-acyltransferase domain protein</fullName>
        <ecNumber evidence="3">2.3.1.176</ecNumber>
    </submittedName>
</protein>
<dbReference type="EMBL" id="JAOB01000060">
    <property type="protein sequence ID" value="EUA30724.1"/>
    <property type="molecule type" value="Genomic_DNA"/>
</dbReference>
<dbReference type="EC" id="2.3.1.176" evidence="3"/>
<sequence>MVVCRPTKPSSTRTPDLSSFHGAAQPPRGAYELLRTSIELPLVPAPRPKPRRRLRTSGVGPNDIDIAQLQDTDSGSELIHMAETMLCKDGEQEALLHDGATEIGGRIPINTDGGLLANGEPVGASGSDRCSNSCISFAAPPGTGRCQQPEGGPRTALRGAGTAAVAILSR</sequence>
<dbReference type="Gene3D" id="3.40.47.10">
    <property type="match status" value="1"/>
</dbReference>
<keyword evidence="3" id="KW-0012">Acyltransferase</keyword>
<evidence type="ECO:0000313" key="3">
    <source>
        <dbReference type="EMBL" id="EUA30724.1"/>
    </source>
</evidence>
<dbReference type="PANTHER" id="PTHR42870">
    <property type="entry name" value="ACETYL-COA C-ACETYLTRANSFERASE"/>
    <property type="match status" value="1"/>
</dbReference>
<comment type="caution">
    <text evidence="3">The sequence shown here is derived from an EMBL/GenBank/DDBJ whole genome shotgun (WGS) entry which is preliminary data.</text>
</comment>
<feature type="compositionally biased region" description="Polar residues" evidence="1">
    <location>
        <begin position="8"/>
        <end position="17"/>
    </location>
</feature>
<dbReference type="PATRIC" id="fig|1299334.3.peg.6647"/>
<dbReference type="PANTHER" id="PTHR42870:SF1">
    <property type="entry name" value="NON-SPECIFIC LIPID-TRANSFER PROTEIN-LIKE 2"/>
    <property type="match status" value="1"/>
</dbReference>
<feature type="domain" description="Thiolase C-terminal" evidence="2">
    <location>
        <begin position="54"/>
        <end position="125"/>
    </location>
</feature>
<feature type="region of interest" description="Disordered" evidence="1">
    <location>
        <begin position="1"/>
        <end position="25"/>
    </location>
</feature>
<proteinExistence type="predicted"/>
<dbReference type="InterPro" id="IPR055140">
    <property type="entry name" value="Thiolase_C_2"/>
</dbReference>
<dbReference type="InterPro" id="IPR016039">
    <property type="entry name" value="Thiolase-like"/>
</dbReference>
<dbReference type="SUPFAM" id="SSF53901">
    <property type="entry name" value="Thiolase-like"/>
    <property type="match status" value="1"/>
</dbReference>
<reference evidence="3" key="1">
    <citation type="submission" date="2014-01" db="EMBL/GenBank/DDBJ databases">
        <authorList>
            <person name="Brown-Elliot B."/>
            <person name="Wallace R."/>
            <person name="Lenaerts A."/>
            <person name="Ordway D."/>
            <person name="DeGroote M.A."/>
            <person name="Parker T."/>
            <person name="Sizemore C."/>
            <person name="Tallon L.J."/>
            <person name="Sadzewicz L.K."/>
            <person name="Sengamalay N."/>
            <person name="Fraser C.M."/>
            <person name="Hine E."/>
            <person name="Shefchek K.A."/>
            <person name="Das S.P."/>
            <person name="Tettelin H."/>
        </authorList>
    </citation>
    <scope>NUCLEOTIDE SEQUENCE [LARGE SCALE GENOMIC DNA]</scope>
    <source>
        <strain evidence="3">4042</strain>
    </source>
</reference>
<accession>X8AGN3</accession>